<dbReference type="SUPFAM" id="SSF57850">
    <property type="entry name" value="RING/U-box"/>
    <property type="match status" value="1"/>
</dbReference>
<dbReference type="Pfam" id="PF13445">
    <property type="entry name" value="zf-RING_UBOX"/>
    <property type="match status" value="1"/>
</dbReference>
<feature type="region of interest" description="Disordered" evidence="5">
    <location>
        <begin position="167"/>
        <end position="195"/>
    </location>
</feature>
<dbReference type="InterPro" id="IPR001841">
    <property type="entry name" value="Znf_RING"/>
</dbReference>
<feature type="transmembrane region" description="Helical" evidence="6">
    <location>
        <begin position="235"/>
        <end position="258"/>
    </location>
</feature>
<dbReference type="InterPro" id="IPR017907">
    <property type="entry name" value="Znf_RING_CS"/>
</dbReference>
<evidence type="ECO:0000256" key="6">
    <source>
        <dbReference type="SAM" id="Phobius"/>
    </source>
</evidence>
<keyword evidence="6" id="KW-0812">Transmembrane</keyword>
<reference evidence="8 9" key="1">
    <citation type="journal article" date="2024" name="Proc. Natl. Acad. Sci. U.S.A.">
        <title>The genetic regulatory architecture and epigenomic basis for age-related changes in rattlesnake venom.</title>
        <authorList>
            <person name="Hogan M.P."/>
            <person name="Holding M.L."/>
            <person name="Nystrom G.S."/>
            <person name="Colston T.J."/>
            <person name="Bartlett D.A."/>
            <person name="Mason A.J."/>
            <person name="Ellsworth S.A."/>
            <person name="Rautsaw R.M."/>
            <person name="Lawrence K.C."/>
            <person name="Strickland J.L."/>
            <person name="He B."/>
            <person name="Fraser P."/>
            <person name="Margres M.J."/>
            <person name="Gilbert D.M."/>
            <person name="Gibbs H.L."/>
            <person name="Parkinson C.L."/>
            <person name="Rokyta D.R."/>
        </authorList>
    </citation>
    <scope>NUCLEOTIDE SEQUENCE [LARGE SCALE GENOMIC DNA]</scope>
    <source>
        <strain evidence="8">DRR0105</strain>
    </source>
</reference>
<organism evidence="8 9">
    <name type="scientific">Crotalus adamanteus</name>
    <name type="common">Eastern diamondback rattlesnake</name>
    <dbReference type="NCBI Taxonomy" id="8729"/>
    <lineage>
        <taxon>Eukaryota</taxon>
        <taxon>Metazoa</taxon>
        <taxon>Chordata</taxon>
        <taxon>Craniata</taxon>
        <taxon>Vertebrata</taxon>
        <taxon>Euteleostomi</taxon>
        <taxon>Lepidosauria</taxon>
        <taxon>Squamata</taxon>
        <taxon>Bifurcata</taxon>
        <taxon>Unidentata</taxon>
        <taxon>Episquamata</taxon>
        <taxon>Toxicofera</taxon>
        <taxon>Serpentes</taxon>
        <taxon>Colubroidea</taxon>
        <taxon>Viperidae</taxon>
        <taxon>Crotalinae</taxon>
        <taxon>Crotalus</taxon>
    </lineage>
</organism>
<dbReference type="InterPro" id="IPR027370">
    <property type="entry name" value="Znf-RING_euk"/>
</dbReference>
<keyword evidence="9" id="KW-1185">Reference proteome</keyword>
<dbReference type="GO" id="GO:0016567">
    <property type="term" value="P:protein ubiquitination"/>
    <property type="evidence" value="ECO:0007669"/>
    <property type="project" value="TreeGrafter"/>
</dbReference>
<dbReference type="Proteomes" id="UP001474421">
    <property type="component" value="Unassembled WGS sequence"/>
</dbReference>
<name>A0AAW1BFZ4_CROAD</name>
<feature type="domain" description="RING-type" evidence="7">
    <location>
        <begin position="54"/>
        <end position="118"/>
    </location>
</feature>
<gene>
    <name evidence="8" type="ORF">NXF25_011849</name>
</gene>
<dbReference type="InterPro" id="IPR051435">
    <property type="entry name" value="RING_finger_E3_ubiq-ligases"/>
</dbReference>
<evidence type="ECO:0000256" key="4">
    <source>
        <dbReference type="PROSITE-ProRule" id="PRU00175"/>
    </source>
</evidence>
<keyword evidence="6" id="KW-0472">Membrane</keyword>
<dbReference type="InterPro" id="IPR013083">
    <property type="entry name" value="Znf_RING/FYVE/PHD"/>
</dbReference>
<dbReference type="PROSITE" id="PS00518">
    <property type="entry name" value="ZF_RING_1"/>
    <property type="match status" value="1"/>
</dbReference>
<comment type="caution">
    <text evidence="8">The sequence shown here is derived from an EMBL/GenBank/DDBJ whole genome shotgun (WGS) entry which is preliminary data.</text>
</comment>
<dbReference type="Gene3D" id="3.30.40.10">
    <property type="entry name" value="Zinc/RING finger domain, C3HC4 (zinc finger)"/>
    <property type="match status" value="1"/>
</dbReference>
<dbReference type="SMART" id="SM00184">
    <property type="entry name" value="RING"/>
    <property type="match status" value="1"/>
</dbReference>
<dbReference type="PROSITE" id="PS50089">
    <property type="entry name" value="ZF_RING_2"/>
    <property type="match status" value="1"/>
</dbReference>
<dbReference type="PANTHER" id="PTHR22791:SF17">
    <property type="entry name" value="RING-TYPE DOMAIN-CONTAINING PROTEIN"/>
    <property type="match status" value="1"/>
</dbReference>
<accession>A0AAW1BFZ4</accession>
<feature type="region of interest" description="Disordered" evidence="5">
    <location>
        <begin position="1"/>
        <end position="28"/>
    </location>
</feature>
<dbReference type="EMBL" id="JAOTOJ010000005">
    <property type="protein sequence ID" value="KAK9401135.1"/>
    <property type="molecule type" value="Genomic_DNA"/>
</dbReference>
<keyword evidence="2 4" id="KW-0863">Zinc-finger</keyword>
<evidence type="ECO:0000256" key="5">
    <source>
        <dbReference type="SAM" id="MobiDB-lite"/>
    </source>
</evidence>
<proteinExistence type="predicted"/>
<evidence type="ECO:0000256" key="2">
    <source>
        <dbReference type="ARBA" id="ARBA00022771"/>
    </source>
</evidence>
<feature type="transmembrane region" description="Helical" evidence="6">
    <location>
        <begin position="204"/>
        <end position="229"/>
    </location>
</feature>
<evidence type="ECO:0000313" key="9">
    <source>
        <dbReference type="Proteomes" id="UP001474421"/>
    </source>
</evidence>
<evidence type="ECO:0000256" key="1">
    <source>
        <dbReference type="ARBA" id="ARBA00022723"/>
    </source>
</evidence>
<dbReference type="PANTHER" id="PTHR22791">
    <property type="entry name" value="RING-TYPE DOMAIN-CONTAINING PROTEIN"/>
    <property type="match status" value="1"/>
</dbReference>
<keyword evidence="6" id="KW-1133">Transmembrane helix</keyword>
<dbReference type="GO" id="GO:0008270">
    <property type="term" value="F:zinc ion binding"/>
    <property type="evidence" value="ECO:0007669"/>
    <property type="project" value="UniProtKB-KW"/>
</dbReference>
<keyword evidence="1" id="KW-0479">Metal-binding</keyword>
<dbReference type="GO" id="GO:0061630">
    <property type="term" value="F:ubiquitin protein ligase activity"/>
    <property type="evidence" value="ECO:0007669"/>
    <property type="project" value="TreeGrafter"/>
</dbReference>
<evidence type="ECO:0000256" key="3">
    <source>
        <dbReference type="ARBA" id="ARBA00022833"/>
    </source>
</evidence>
<keyword evidence="3" id="KW-0862">Zinc</keyword>
<evidence type="ECO:0000313" key="8">
    <source>
        <dbReference type="EMBL" id="KAK9401135.1"/>
    </source>
</evidence>
<dbReference type="AlphaFoldDB" id="A0AAW1BFZ4"/>
<protein>
    <submittedName>
        <fullName evidence="8">Zinc finger protein ZFPM1-like</fullName>
    </submittedName>
</protein>
<evidence type="ECO:0000259" key="7">
    <source>
        <dbReference type="PROSITE" id="PS50089"/>
    </source>
</evidence>
<sequence>MADLRQPPGHEGRSQQDEEVEGYEEESAEAASSALASCLALAAEGPLPVEERECRICYNIFDAEARAPKLLACLHTFCLDCLIQMHRHQTQSGGGGAGRGAAAERGCPGDAITCALCRHRTTLPKGHVHDLPLNTKLIPPPLPPPPPPPLDRLQLLPLSWAPRPTFLRPPPEQSGNGALSPEAAEASGGCNETGRSRRQEMRTVRCVCIVFTFFSMMVVSITGPLFLNYSGWVELFMVSLFLVVAIVLALLSVMPYLLHSRGYRTVAATLLAGEGANGPRGAALGRMATSSSS</sequence>
<feature type="compositionally biased region" description="Acidic residues" evidence="5">
    <location>
        <begin position="17"/>
        <end position="28"/>
    </location>
</feature>